<dbReference type="AlphaFoldDB" id="A0A285VM36"/>
<accession>A0A285VM36</accession>
<dbReference type="SUPFAM" id="SSF48013">
    <property type="entry name" value="NusB-like"/>
    <property type="match status" value="1"/>
</dbReference>
<evidence type="ECO:0000256" key="6">
    <source>
        <dbReference type="HAMAP-Rule" id="MF_00073"/>
    </source>
</evidence>
<dbReference type="GO" id="GO:0006353">
    <property type="term" value="P:DNA-templated transcription termination"/>
    <property type="evidence" value="ECO:0007669"/>
    <property type="project" value="UniProtKB-UniRule"/>
</dbReference>
<dbReference type="HAMAP" id="MF_00073">
    <property type="entry name" value="NusB"/>
    <property type="match status" value="1"/>
</dbReference>
<evidence type="ECO:0000259" key="7">
    <source>
        <dbReference type="Pfam" id="PF01029"/>
    </source>
</evidence>
<evidence type="ECO:0000313" key="8">
    <source>
        <dbReference type="EMBL" id="SOC54618.1"/>
    </source>
</evidence>
<evidence type="ECO:0000313" key="9">
    <source>
        <dbReference type="Proteomes" id="UP000219688"/>
    </source>
</evidence>
<dbReference type="GO" id="GO:0003723">
    <property type="term" value="F:RNA binding"/>
    <property type="evidence" value="ECO:0007669"/>
    <property type="project" value="UniProtKB-UniRule"/>
</dbReference>
<evidence type="ECO:0000256" key="4">
    <source>
        <dbReference type="ARBA" id="ARBA00023015"/>
    </source>
</evidence>
<feature type="domain" description="NusB/RsmB/TIM44" evidence="7">
    <location>
        <begin position="6"/>
        <end position="130"/>
    </location>
</feature>
<dbReference type="Proteomes" id="UP000219688">
    <property type="component" value="Unassembled WGS sequence"/>
</dbReference>
<evidence type="ECO:0000256" key="2">
    <source>
        <dbReference type="ARBA" id="ARBA00022814"/>
    </source>
</evidence>
<keyword evidence="4 6" id="KW-0805">Transcription regulation</keyword>
<dbReference type="InterPro" id="IPR035926">
    <property type="entry name" value="NusB-like_sf"/>
</dbReference>
<dbReference type="PANTHER" id="PTHR11078">
    <property type="entry name" value="N UTILIZATION SUBSTANCE PROTEIN B-RELATED"/>
    <property type="match status" value="1"/>
</dbReference>
<gene>
    <name evidence="6" type="primary">nusB</name>
    <name evidence="8" type="ORF">SAMN05421879_103268</name>
</gene>
<reference evidence="9" key="1">
    <citation type="submission" date="2017-08" db="EMBL/GenBank/DDBJ databases">
        <authorList>
            <person name="Varghese N."/>
            <person name="Submissions S."/>
        </authorList>
    </citation>
    <scope>NUCLEOTIDE SEQUENCE [LARGE SCALE GENOMIC DNA]</scope>
    <source>
        <strain evidence="9">USBA17B2</strain>
    </source>
</reference>
<dbReference type="InterPro" id="IPR011605">
    <property type="entry name" value="NusB_fam"/>
</dbReference>
<evidence type="ECO:0000256" key="5">
    <source>
        <dbReference type="ARBA" id="ARBA00023163"/>
    </source>
</evidence>
<dbReference type="GO" id="GO:0031564">
    <property type="term" value="P:transcription antitermination"/>
    <property type="evidence" value="ECO:0007669"/>
    <property type="project" value="UniProtKB-KW"/>
</dbReference>
<keyword evidence="5 6" id="KW-0804">Transcription</keyword>
<dbReference type="InterPro" id="IPR006027">
    <property type="entry name" value="NusB_RsmB_TIM44"/>
</dbReference>
<keyword evidence="3 6" id="KW-0694">RNA-binding</keyword>
<comment type="function">
    <text evidence="6">Involved in transcription antitermination. Required for transcription of ribosomal RNA (rRNA) genes. Binds specifically to the boxA antiterminator sequence of the ribosomal RNA (rrn) operons.</text>
</comment>
<evidence type="ECO:0000256" key="3">
    <source>
        <dbReference type="ARBA" id="ARBA00022884"/>
    </source>
</evidence>
<dbReference type="NCBIfam" id="TIGR01951">
    <property type="entry name" value="nusB"/>
    <property type="match status" value="1"/>
</dbReference>
<dbReference type="GO" id="GO:0005829">
    <property type="term" value="C:cytosol"/>
    <property type="evidence" value="ECO:0007669"/>
    <property type="project" value="TreeGrafter"/>
</dbReference>
<dbReference type="STRING" id="1122622.GCA_000421185_02204"/>
<proteinExistence type="inferred from homology"/>
<dbReference type="PANTHER" id="PTHR11078:SF3">
    <property type="entry name" value="ANTITERMINATION NUSB DOMAIN-CONTAINING PROTEIN"/>
    <property type="match status" value="1"/>
</dbReference>
<keyword evidence="9" id="KW-1185">Reference proteome</keyword>
<sequence>MAARTKARKRALELLFEAEQRGVNVGTLLEERIAAPTTQHPLPEYAVQLVRGVLEHWGEINETLTTYSQGWSLERMAAVDRAALRLGTWEIVWNDQVPDGVAISEAVALVQDMSTDDSPRFVNGLLARVLEIKPTLV</sequence>
<name>A0A285VM36_9MICO</name>
<dbReference type="Pfam" id="PF01029">
    <property type="entry name" value="NusB"/>
    <property type="match status" value="1"/>
</dbReference>
<organism evidence="8 9">
    <name type="scientific">Ornithinimicrobium cerasi</name>
    <dbReference type="NCBI Taxonomy" id="2248773"/>
    <lineage>
        <taxon>Bacteria</taxon>
        <taxon>Bacillati</taxon>
        <taxon>Actinomycetota</taxon>
        <taxon>Actinomycetes</taxon>
        <taxon>Micrococcales</taxon>
        <taxon>Ornithinimicrobiaceae</taxon>
        <taxon>Ornithinimicrobium</taxon>
    </lineage>
</organism>
<keyword evidence="2 6" id="KW-0889">Transcription antitermination</keyword>
<comment type="similarity">
    <text evidence="1 6">Belongs to the NusB family.</text>
</comment>
<evidence type="ECO:0000256" key="1">
    <source>
        <dbReference type="ARBA" id="ARBA00005952"/>
    </source>
</evidence>
<dbReference type="EMBL" id="OBQK01000003">
    <property type="protein sequence ID" value="SOC54618.1"/>
    <property type="molecule type" value="Genomic_DNA"/>
</dbReference>
<dbReference type="RefSeq" id="WP_097187595.1">
    <property type="nucleotide sequence ID" value="NZ_OBQK01000003.1"/>
</dbReference>
<protein>
    <recommendedName>
        <fullName evidence="6">Transcription antitermination protein NusB</fullName>
    </recommendedName>
    <alternativeName>
        <fullName evidence="6">Antitermination factor NusB</fullName>
    </alternativeName>
</protein>
<dbReference type="Gene3D" id="1.10.940.10">
    <property type="entry name" value="NusB-like"/>
    <property type="match status" value="1"/>
</dbReference>